<protein>
    <submittedName>
        <fullName evidence="1">Uncharacterized protein</fullName>
    </submittedName>
</protein>
<dbReference type="Proteomes" id="UP001157502">
    <property type="component" value="Chromosome 1"/>
</dbReference>
<sequence>MALNAKVERKSDAECLKSNDHKSEGGDGKRHLLSAAISATSNQNGDQTGSEDGVKPEQVSSERRRSGHTDGRGSNNSPLPGQRPAEELPRRNFQIPRKIKERKGLYNFLPPDSREFENLVKILSTFYLDASSRGTFSYCKARVINNELLEKEFIEKRRELKQEGRTETELAESYCFLFPEKSKLPWICEKGLSVGHSKINTLGNPAMGVYLSKFSDLLQMNPFEPGTCGDIVIFKVMRGRLKNIFDNMPKSVLDPTPKFDCHVLKNATRVTSLLSYRAFELTQQYFYEFAFDEIKSRPRHVCPYAVVSFQYKNKECASAPMTAHRFNSTTCDGGNRGRSSYLVWSGLLVSKGLEVCHVSLRSSSRHFLPFKLPEKLEVTMGMPLDQVKRKIPSVLFSWDTYSGTREVLRCGLYCSLFEVVDGNGRGSAGTISGLIHKLERDRMVLVKPLVDKGFLFLLSSSQMVAPNDRRGRFDKSLQALFVFQESRGVTKPTPRSSEQEPLSAEPQPPLLVAVEPFIPALHYALLKLRSNPDNKHLSTGVERQAHDYLTRKDSGRTFFVPEYQQNLDERGNSHPPPRPRPNIDSLLRSYLHGPSSAYVLPMVKARDMMDRINQPPAAPAPPTTDYSPVSDWGGSGGSDRQERLEKPEKPLERAESSSSRRRTGSSQAHSNGASSQRSRQSQSDYDKEKMKQLLALIQLHKKALVKDPSGKDRAETGDDGDWEGPHGLKRKLEEDQSGAMHKYLRSAHFSNGEPSRDAPGENVEPGNSHLAAVLESMGIPDTDMRDRGDSSQPGAGNETQRLLKILLATLNKAMAQGSAPTTQPDHVESSSGSARQDLLEEQTVTSLASPFSPGSPAPQPHTADNPPSASAPLVEPPPPPNVDTSIPFLDTPTDDHLEQMGVLVGGDGGPSAASLELVQVLREASLERQQTAALERDMVLKGASQVKKGVVGCFSREKDNRVERPAQPPISLDTVLSQEVHSLSSSIQGLMESEKIQYAPPVSPGLVLHHDWQPNSSFSYFVAPYVVSIPVQSHVNALSEKIGRLLPKAADFVTSPGGLSAPGVVAPPPSSLPVPPNHTRSAPAPVHNTASIANLALNTKEPLPLAQSTCVSHKQDTFKQPHNMISGALKPPGDRKSEASASETGDVCSPSQITMASPESASVRPKQAPTPAQPILNHASAAGLLLGQLKPEVFSSLVEIFKDVQKNTVKFYIHSADQEEEPEICVEIKEYLKSLGNTECNPQTFLESNSSLDKLLIIIQNEDISAQVNKIPALVSLKKLSTVSFAGVDSLDDVKNHTYNELFVSGGFIVSDEFVLNPDFITQERLQAFLRFLEEQSSPENPWQWKIHCKSQKKLKELGRMNSDAMALLNLLTAYQKKHLVDFLPYHECDAQSRQAPDLDCLVKLQANHTQHRHIIFLTERRFEMFLQYSRNGIVIANIDDIMTSFHSLIGASAQNELPTPPSTVVHDDCVEEEDMSLDSEDEDTVNQVITEPPAPSQEAPPGGPSQHPPLPDSDEFRPPLPEQLNTLGHHSPSSLSFSCSTAKLSDFAALKSAISQFKASNPAARPGSGNTSPGGFTVNPHQSFLCPSAQWAPYASSSGYPSSPCSATQEQDYRHPGQAHTATLGSNLTTASLGSQATLTLPDIPQPPLPPHLMLTGSMSQMYGQLAAGSFTGSTGAPAGSATDSSSSASLSTAPTYSDPIAASAGSPDPGYPQNNLAQPSYTTGLNSGANGTPTQPGDRTVGGPGEGQWGLGGGMPNRTETPGGSTPGSQGERTPANSVEGGLGVGLVVPPVATRGGSIPRPAHGGIRGGVAGGHPHGRGGYGCMGSTPGHMDGGMGRGGMGRGAMGPGSLGGYRGRGAPPGGPWPRPGGGPHERPEGGGPCRPSWGYPMGRGRGQVYYPDYTYTHNYSP</sequence>
<keyword evidence="2" id="KW-1185">Reference proteome</keyword>
<proteinExistence type="predicted"/>
<reference evidence="1" key="1">
    <citation type="submission" date="2021-05" db="EMBL/GenBank/DDBJ databases">
        <authorList>
            <person name="Pan Q."/>
            <person name="Jouanno E."/>
            <person name="Zahm M."/>
            <person name="Klopp C."/>
            <person name="Cabau C."/>
            <person name="Louis A."/>
            <person name="Berthelot C."/>
            <person name="Parey E."/>
            <person name="Roest Crollius H."/>
            <person name="Montfort J."/>
            <person name="Robinson-Rechavi M."/>
            <person name="Bouchez O."/>
            <person name="Lampietro C."/>
            <person name="Lopez Roques C."/>
            <person name="Donnadieu C."/>
            <person name="Postlethwait J."/>
            <person name="Bobe J."/>
            <person name="Dillon D."/>
            <person name="Chandos A."/>
            <person name="von Hippel F."/>
            <person name="Guiguen Y."/>
        </authorList>
    </citation>
    <scope>NUCLEOTIDE SEQUENCE</scope>
    <source>
        <strain evidence="1">YG-Jan2019</strain>
    </source>
</reference>
<dbReference type="EMBL" id="CM055728">
    <property type="protein sequence ID" value="KAJ8016093.1"/>
    <property type="molecule type" value="Genomic_DNA"/>
</dbReference>
<evidence type="ECO:0000313" key="1">
    <source>
        <dbReference type="EMBL" id="KAJ8016093.1"/>
    </source>
</evidence>
<accession>A0ACC2HJ96</accession>
<comment type="caution">
    <text evidence="1">The sequence shown here is derived from an EMBL/GenBank/DDBJ whole genome shotgun (WGS) entry which is preliminary data.</text>
</comment>
<evidence type="ECO:0000313" key="2">
    <source>
        <dbReference type="Proteomes" id="UP001157502"/>
    </source>
</evidence>
<gene>
    <name evidence="1" type="ORF">DPEC_G00003570</name>
</gene>
<name>A0ACC2HJ96_DALPE</name>
<organism evidence="1 2">
    <name type="scientific">Dallia pectoralis</name>
    <name type="common">Alaska blackfish</name>
    <dbReference type="NCBI Taxonomy" id="75939"/>
    <lineage>
        <taxon>Eukaryota</taxon>
        <taxon>Metazoa</taxon>
        <taxon>Chordata</taxon>
        <taxon>Craniata</taxon>
        <taxon>Vertebrata</taxon>
        <taxon>Euteleostomi</taxon>
        <taxon>Actinopterygii</taxon>
        <taxon>Neopterygii</taxon>
        <taxon>Teleostei</taxon>
        <taxon>Protacanthopterygii</taxon>
        <taxon>Esociformes</taxon>
        <taxon>Umbridae</taxon>
        <taxon>Dallia</taxon>
    </lineage>
</organism>